<proteinExistence type="predicted"/>
<organism evidence="1 2">
    <name type="scientific">Zalaria obscura</name>
    <dbReference type="NCBI Taxonomy" id="2024903"/>
    <lineage>
        <taxon>Eukaryota</taxon>
        <taxon>Fungi</taxon>
        <taxon>Dikarya</taxon>
        <taxon>Ascomycota</taxon>
        <taxon>Pezizomycotina</taxon>
        <taxon>Dothideomycetes</taxon>
        <taxon>Dothideomycetidae</taxon>
        <taxon>Dothideales</taxon>
        <taxon>Zalariaceae</taxon>
        <taxon>Zalaria</taxon>
    </lineage>
</organism>
<comment type="caution">
    <text evidence="1">The sequence shown here is derived from an EMBL/GenBank/DDBJ whole genome shotgun (WGS) entry which is preliminary data.</text>
</comment>
<reference evidence="1" key="1">
    <citation type="submission" date="2024-02" db="EMBL/GenBank/DDBJ databases">
        <title>Metagenome Assembled Genome of Zalaria obscura JY119.</title>
        <authorList>
            <person name="Vighnesh L."/>
            <person name="Jagadeeshwari U."/>
            <person name="Venkata Ramana C."/>
            <person name="Sasikala C."/>
        </authorList>
    </citation>
    <scope>NUCLEOTIDE SEQUENCE</scope>
    <source>
        <strain evidence="1">JY119</strain>
    </source>
</reference>
<protein>
    <submittedName>
        <fullName evidence="1">Uncharacterized protein</fullName>
    </submittedName>
</protein>
<keyword evidence="2" id="KW-1185">Reference proteome</keyword>
<evidence type="ECO:0000313" key="1">
    <source>
        <dbReference type="EMBL" id="KAK8217460.1"/>
    </source>
</evidence>
<sequence length="212" mass="24146">MTGSQNPLRDQSYRSRLMQLCISMDSSPIDFRPKKVQHSRRKQDLLSSVEQRHPVTHDRITPMRRGVKIDGLHVWCQDWPTARAFASTGVRELILSGLWRVTPETAEGSLASRREPPGRAVTLASIAFDRSGKLLTSSISYYYSLQAGQSHSFGCLDLLPLITTQLPNQARHLRGISCFTYASKTRPRLSLLTAINRGREGCWKAWYRMWTQ</sequence>
<dbReference type="Proteomes" id="UP001320706">
    <property type="component" value="Unassembled WGS sequence"/>
</dbReference>
<accession>A0ACC3SL55</accession>
<evidence type="ECO:0000313" key="2">
    <source>
        <dbReference type="Proteomes" id="UP001320706"/>
    </source>
</evidence>
<name>A0ACC3SL55_9PEZI</name>
<gene>
    <name evidence="1" type="ORF">M8818_001216</name>
</gene>
<dbReference type="EMBL" id="JAMKPW020000005">
    <property type="protein sequence ID" value="KAK8217460.1"/>
    <property type="molecule type" value="Genomic_DNA"/>
</dbReference>